<evidence type="ECO:0000313" key="1">
    <source>
        <dbReference type="EMBL" id="RDS88070.1"/>
    </source>
</evidence>
<dbReference type="RefSeq" id="WP_115488420.1">
    <property type="nucleotide sequence ID" value="NZ_QRBA01000018.1"/>
</dbReference>
<organism evidence="1 2">
    <name type="scientific">Pseudomonas fluorescens</name>
    <dbReference type="NCBI Taxonomy" id="294"/>
    <lineage>
        <taxon>Bacteria</taxon>
        <taxon>Pseudomonadati</taxon>
        <taxon>Pseudomonadota</taxon>
        <taxon>Gammaproteobacteria</taxon>
        <taxon>Pseudomonadales</taxon>
        <taxon>Pseudomonadaceae</taxon>
        <taxon>Pseudomonas</taxon>
    </lineage>
</organism>
<name>A0A7Z6QLY7_PSEFL</name>
<reference evidence="1 2" key="1">
    <citation type="submission" date="2018-07" db="EMBL/GenBank/DDBJ databases">
        <title>Draft Genome Sequence of Pseudomonas fluorescens AHK-1 associated with canker disease of kiwifruit.</title>
        <authorList>
            <person name="Wu Z."/>
        </authorList>
    </citation>
    <scope>NUCLEOTIDE SEQUENCE [LARGE SCALE GENOMIC DNA]</scope>
    <source>
        <strain evidence="1 2">AHK-1</strain>
    </source>
</reference>
<dbReference type="Proteomes" id="UP000255541">
    <property type="component" value="Unassembled WGS sequence"/>
</dbReference>
<proteinExistence type="predicted"/>
<accession>A0A7Z6QLY7</accession>
<evidence type="ECO:0000313" key="2">
    <source>
        <dbReference type="Proteomes" id="UP000255541"/>
    </source>
</evidence>
<dbReference type="Pfam" id="PF02585">
    <property type="entry name" value="PIG-L"/>
    <property type="match status" value="1"/>
</dbReference>
<dbReference type="SUPFAM" id="SSF102588">
    <property type="entry name" value="LmbE-like"/>
    <property type="match status" value="1"/>
</dbReference>
<dbReference type="InterPro" id="IPR024078">
    <property type="entry name" value="LmbE-like_dom_sf"/>
</dbReference>
<sequence>MKPVSVFFMPHQDDEFGLFHQIEQELAADRRVRCIYVTDGSATADPDRRDSESRAVLSKLGLSKDDILFVGRELSITDGHLHQHINVLVDWLDKFLNEHPTLQTCFVPAWEGGHPDHDVLHAIVVEVMAARSHPAMIWQYPLYNARNCAGPLFRVLSPIPENGPAELQSITWRARFRYIKLCLSYPSQWRSWLGLFPFVGGHYLCYGIQSLQAVKKDRLKYPPHQQPLYYEKRGFLDWPSMCVAIEQLHQKLSEPQQPRS</sequence>
<dbReference type="InterPro" id="IPR003737">
    <property type="entry name" value="GlcNAc_PI_deacetylase-related"/>
</dbReference>
<gene>
    <name evidence="1" type="ORF">DL347_26305</name>
</gene>
<dbReference type="Gene3D" id="3.40.50.10320">
    <property type="entry name" value="LmbE-like"/>
    <property type="match status" value="1"/>
</dbReference>
<dbReference type="AlphaFoldDB" id="A0A7Z6QLY7"/>
<protein>
    <submittedName>
        <fullName evidence="1">PIG-L family deacetylase</fullName>
    </submittedName>
</protein>
<dbReference type="EMBL" id="QRBA01000018">
    <property type="protein sequence ID" value="RDS88070.1"/>
    <property type="molecule type" value="Genomic_DNA"/>
</dbReference>
<comment type="caution">
    <text evidence="1">The sequence shown here is derived from an EMBL/GenBank/DDBJ whole genome shotgun (WGS) entry which is preliminary data.</text>
</comment>